<accession>A0A9X3F289</accession>
<organism evidence="1 2">
    <name type="scientific">Nannocystis pusilla</name>
    <dbReference type="NCBI Taxonomy" id="889268"/>
    <lineage>
        <taxon>Bacteria</taxon>
        <taxon>Pseudomonadati</taxon>
        <taxon>Myxococcota</taxon>
        <taxon>Polyangia</taxon>
        <taxon>Nannocystales</taxon>
        <taxon>Nannocystaceae</taxon>
        <taxon>Nannocystis</taxon>
    </lineage>
</organism>
<proteinExistence type="predicted"/>
<evidence type="ECO:0000313" key="2">
    <source>
        <dbReference type="Proteomes" id="UP001150924"/>
    </source>
</evidence>
<protein>
    <submittedName>
        <fullName evidence="1">Uncharacterized protein</fullName>
    </submittedName>
</protein>
<reference evidence="1" key="1">
    <citation type="submission" date="2022-11" db="EMBL/GenBank/DDBJ databases">
        <title>Minimal conservation of predation-associated metabolite biosynthetic gene clusters underscores biosynthetic potential of Myxococcota including descriptions for ten novel species: Archangium lansinium sp. nov., Myxococcus landrumus sp. nov., Nannocystis bai.</title>
        <authorList>
            <person name="Ahearne A."/>
            <person name="Stevens C."/>
            <person name="Phillips K."/>
        </authorList>
    </citation>
    <scope>NUCLEOTIDE SEQUENCE</scope>
    <source>
        <strain evidence="1">Na p29</strain>
    </source>
</reference>
<gene>
    <name evidence="1" type="ORF">OV079_31730</name>
</gene>
<name>A0A9X3F289_9BACT</name>
<comment type="caution">
    <text evidence="1">The sequence shown here is derived from an EMBL/GenBank/DDBJ whole genome shotgun (WGS) entry which is preliminary data.</text>
</comment>
<keyword evidence="2" id="KW-1185">Reference proteome</keyword>
<dbReference type="EMBL" id="JAPNKE010000002">
    <property type="protein sequence ID" value="MCY1010056.1"/>
    <property type="molecule type" value="Genomic_DNA"/>
</dbReference>
<evidence type="ECO:0000313" key="1">
    <source>
        <dbReference type="EMBL" id="MCY1010056.1"/>
    </source>
</evidence>
<dbReference type="Proteomes" id="UP001150924">
    <property type="component" value="Unassembled WGS sequence"/>
</dbReference>
<dbReference type="AlphaFoldDB" id="A0A9X3F289"/>
<sequence length="55" mass="6379">MRLIGGEQSNTAAVLGEAGVFRLFRRIEVGRHPEIELGRFLTAHKSRTRRRCWRS</sequence>
<dbReference type="RefSeq" id="WP_267772852.1">
    <property type="nucleotide sequence ID" value="NZ_JAPNKE010000002.1"/>
</dbReference>